<comment type="cofactor">
    <cofactor evidence="1">
        <name>FAD</name>
        <dbReference type="ChEBI" id="CHEBI:57692"/>
    </cofactor>
</comment>
<keyword evidence="4" id="KW-0274">FAD</keyword>
<dbReference type="InterPro" id="IPR006076">
    <property type="entry name" value="FAD-dep_OxRdtase"/>
</dbReference>
<dbReference type="Pfam" id="PF01266">
    <property type="entry name" value="DAO"/>
    <property type="match status" value="1"/>
</dbReference>
<dbReference type="InterPro" id="IPR036188">
    <property type="entry name" value="FAD/NAD-bd_sf"/>
</dbReference>
<evidence type="ECO:0000256" key="4">
    <source>
        <dbReference type="ARBA" id="ARBA00022827"/>
    </source>
</evidence>
<dbReference type="EMBL" id="JAPEUY010000010">
    <property type="protein sequence ID" value="KAJ4368742.1"/>
    <property type="molecule type" value="Genomic_DNA"/>
</dbReference>
<dbReference type="PANTHER" id="PTHR10961:SF15">
    <property type="entry name" value="FAD DEPENDENT OXIDOREDUCTASE DOMAIN-CONTAINING PROTEIN"/>
    <property type="match status" value="1"/>
</dbReference>
<feature type="domain" description="FAD dependent oxidoreductase" evidence="6">
    <location>
        <begin position="101"/>
        <end position="517"/>
    </location>
</feature>
<dbReference type="AlphaFoldDB" id="A0A9W8Y657"/>
<reference evidence="7" key="1">
    <citation type="submission" date="2022-10" db="EMBL/GenBank/DDBJ databases">
        <title>Tapping the CABI collections for fungal endophytes: first genome assemblies for Collariella, Neodidymelliopsis, Ascochyta clinopodiicola, Didymella pomorum, Didymosphaeria variabile, Neocosmospora piperis and Neocucurbitaria cava.</title>
        <authorList>
            <person name="Hill R."/>
        </authorList>
    </citation>
    <scope>NUCLEOTIDE SEQUENCE</scope>
    <source>
        <strain evidence="7">IMI 356814</strain>
    </source>
</reference>
<sequence length="575" mass="64120">MVCNRHTGKSPTNYCYQCFKEEITRFVIVKVDDPRHVRDALSRRIAYYLDHKLYVATDGFKNSIVIFVQTLEPRLFAQAIQIRIINLAVMVAPAKNEPINIVGAGVFGLSTALHLAERGYTNVTVFDKQPYDTTLYSYFKGCDAASADINKIIRSAYGSQTEYQELTFEAIKEWTKWNEELASGTDLPPGMSTSDRVFHNCGNLSMTDGDVLPPFELATIKTMEACGHKDTQLVTNHARHATIAKERGQAGCLDPFHRKKRGKPNIGVLDSTGGVAIADKACRLALHKARRQGARFILDPDSGAFSSFMTSASGKVTGIITKDRKAHPAVLTVMACGGWTGSLLPQLDHLCEATAGSVIIYKIPQTSQLWDRTSPESFPTWMWKMRDGAEGGLYGFPRTEDGYFKIGYRGTKYTNPRKQADGVERSVPVTRWSEGDKLKQIPAQAMKVLKDFTEEYLPELGDEGIDIALTRVCWYNDSYDNHLIIDYAPEQDGLFVATAGSGHAFKYLPIMGKWVVDIIEGVGMDRPAVKAWKWRSMGNETPFNVLMEGGESIRALQNTRLTSDADLKLRRRAKL</sequence>
<dbReference type="GO" id="GO:0050660">
    <property type="term" value="F:flavin adenine dinucleotide binding"/>
    <property type="evidence" value="ECO:0007669"/>
    <property type="project" value="InterPro"/>
</dbReference>
<dbReference type="OrthoDB" id="2219495at2759"/>
<organism evidence="7 8">
    <name type="scientific">Neocucurbitaria cava</name>
    <dbReference type="NCBI Taxonomy" id="798079"/>
    <lineage>
        <taxon>Eukaryota</taxon>
        <taxon>Fungi</taxon>
        <taxon>Dikarya</taxon>
        <taxon>Ascomycota</taxon>
        <taxon>Pezizomycotina</taxon>
        <taxon>Dothideomycetes</taxon>
        <taxon>Pleosporomycetidae</taxon>
        <taxon>Pleosporales</taxon>
        <taxon>Pleosporineae</taxon>
        <taxon>Cucurbitariaceae</taxon>
        <taxon>Neocucurbitaria</taxon>
    </lineage>
</organism>
<dbReference type="Gene3D" id="3.50.50.60">
    <property type="entry name" value="FAD/NAD(P)-binding domain"/>
    <property type="match status" value="1"/>
</dbReference>
<evidence type="ECO:0000256" key="1">
    <source>
        <dbReference type="ARBA" id="ARBA00001974"/>
    </source>
</evidence>
<dbReference type="Proteomes" id="UP001140560">
    <property type="component" value="Unassembled WGS sequence"/>
</dbReference>
<comment type="similarity">
    <text evidence="2">Belongs to the MSOX/MTOX family.</text>
</comment>
<evidence type="ECO:0000259" key="6">
    <source>
        <dbReference type="Pfam" id="PF01266"/>
    </source>
</evidence>
<dbReference type="Gene3D" id="3.30.9.10">
    <property type="entry name" value="D-Amino Acid Oxidase, subunit A, domain 2"/>
    <property type="match status" value="1"/>
</dbReference>
<keyword evidence="8" id="KW-1185">Reference proteome</keyword>
<evidence type="ECO:0000256" key="5">
    <source>
        <dbReference type="ARBA" id="ARBA00023002"/>
    </source>
</evidence>
<evidence type="ECO:0000313" key="8">
    <source>
        <dbReference type="Proteomes" id="UP001140560"/>
    </source>
</evidence>
<dbReference type="PANTHER" id="PTHR10961">
    <property type="entry name" value="PEROXISOMAL SARCOSINE OXIDASE"/>
    <property type="match status" value="1"/>
</dbReference>
<dbReference type="InterPro" id="IPR045170">
    <property type="entry name" value="MTOX"/>
</dbReference>
<evidence type="ECO:0000256" key="3">
    <source>
        <dbReference type="ARBA" id="ARBA00022630"/>
    </source>
</evidence>
<name>A0A9W8Y657_9PLEO</name>
<comment type="caution">
    <text evidence="7">The sequence shown here is derived from an EMBL/GenBank/DDBJ whole genome shotgun (WGS) entry which is preliminary data.</text>
</comment>
<proteinExistence type="inferred from homology"/>
<keyword evidence="3" id="KW-0285">Flavoprotein</keyword>
<evidence type="ECO:0000256" key="2">
    <source>
        <dbReference type="ARBA" id="ARBA00010989"/>
    </source>
</evidence>
<protein>
    <recommendedName>
        <fullName evidence="6">FAD dependent oxidoreductase domain-containing protein</fullName>
    </recommendedName>
</protein>
<dbReference type="SUPFAM" id="SSF54373">
    <property type="entry name" value="FAD-linked reductases, C-terminal domain"/>
    <property type="match status" value="1"/>
</dbReference>
<keyword evidence="5" id="KW-0560">Oxidoreductase</keyword>
<dbReference type="SUPFAM" id="SSF51905">
    <property type="entry name" value="FAD/NAD(P)-binding domain"/>
    <property type="match status" value="1"/>
</dbReference>
<dbReference type="GO" id="GO:0008115">
    <property type="term" value="F:sarcosine oxidase activity"/>
    <property type="evidence" value="ECO:0007669"/>
    <property type="project" value="TreeGrafter"/>
</dbReference>
<accession>A0A9W8Y657</accession>
<gene>
    <name evidence="7" type="ORF">N0V83_005824</name>
</gene>
<evidence type="ECO:0000313" key="7">
    <source>
        <dbReference type="EMBL" id="KAJ4368742.1"/>
    </source>
</evidence>